<name>A0A8J7PLH8_9BACT</name>
<dbReference type="Proteomes" id="UP000664277">
    <property type="component" value="Unassembled WGS sequence"/>
</dbReference>
<sequence length="115" mass="12301">MTVLTGEVVTKAQSSLKAFAIYLESGKAILFTAETVGGAVKVSMAVKPAQDVPEQSEAVCSVDWSWIYGRQVKGVAGSPRGDYYKLDLGDGLVITISCGMWQGDGFLSFMPYKPV</sequence>
<protein>
    <submittedName>
        <fullName evidence="1">Uncharacterized protein</fullName>
    </submittedName>
</protein>
<comment type="caution">
    <text evidence="1">The sequence shown here is derived from an EMBL/GenBank/DDBJ whole genome shotgun (WGS) entry which is preliminary data.</text>
</comment>
<dbReference type="EMBL" id="JAFLCK010000007">
    <property type="protein sequence ID" value="MBN8660062.1"/>
    <property type="molecule type" value="Genomic_DNA"/>
</dbReference>
<proteinExistence type="predicted"/>
<evidence type="ECO:0000313" key="2">
    <source>
        <dbReference type="Proteomes" id="UP000664277"/>
    </source>
</evidence>
<reference evidence="1" key="1">
    <citation type="submission" date="2021-02" db="EMBL/GenBank/DDBJ databases">
        <title>Genome-Resolved Metagenomics of a Microbial Community Performing Photosynthetic Biological Nutrient Removal.</title>
        <authorList>
            <person name="Mcdaniel E.A."/>
        </authorList>
    </citation>
    <scope>NUCLEOTIDE SEQUENCE</scope>
    <source>
        <strain evidence="1">UWPOB_OBS1</strain>
    </source>
</reference>
<gene>
    <name evidence="1" type="ORF">J0M35_06835</name>
</gene>
<accession>A0A8J7PLH8</accession>
<organism evidence="1 2">
    <name type="scientific">Candidatus Obscuribacter phosphatis</name>
    <dbReference type="NCBI Taxonomy" id="1906157"/>
    <lineage>
        <taxon>Bacteria</taxon>
        <taxon>Bacillati</taxon>
        <taxon>Candidatus Melainabacteria</taxon>
        <taxon>Candidatus Obscuribacterales</taxon>
        <taxon>Candidatus Obscuribacteraceae</taxon>
        <taxon>Candidatus Obscuribacter</taxon>
    </lineage>
</organism>
<dbReference type="AlphaFoldDB" id="A0A8J7PLH8"/>
<evidence type="ECO:0000313" key="1">
    <source>
        <dbReference type="EMBL" id="MBN8660062.1"/>
    </source>
</evidence>